<dbReference type="Pfam" id="PF00046">
    <property type="entry name" value="Homeodomain"/>
    <property type="match status" value="1"/>
</dbReference>
<feature type="region of interest" description="Disordered" evidence="15">
    <location>
        <begin position="1157"/>
        <end position="1230"/>
    </location>
</feature>
<feature type="coiled-coil region" evidence="14">
    <location>
        <begin position="226"/>
        <end position="469"/>
    </location>
</feature>
<dbReference type="PROSITE" id="PS50071">
    <property type="entry name" value="HOMEOBOX_2"/>
    <property type="match status" value="1"/>
</dbReference>
<feature type="compositionally biased region" description="Low complexity" evidence="15">
    <location>
        <begin position="886"/>
        <end position="902"/>
    </location>
</feature>
<feature type="compositionally biased region" description="Basic and acidic residues" evidence="15">
    <location>
        <begin position="1609"/>
        <end position="1618"/>
    </location>
</feature>
<dbReference type="Pfam" id="PF25398">
    <property type="entry name" value="CUX1_N"/>
    <property type="match status" value="1"/>
</dbReference>
<sequence>MPRVEQQDWDLGMWQEEVLVMSRSERLWGGMAFGHWPDWLAKQHASARCVVEATACEVCVGTQHVKLSGFGAWMGWWGRMGAQASFRWSPVPPGPQGSDPWHHRLSPGVLVMCKYALLCSECNYNLVFPFCFSQQRELDATATVLANRQDESEQSRKRLIEQSREFKKNTPEDLRKQVAPLLKSFQGEIDALSKRSKEAEAAFLNVYKRLIDVPDPVPALDLGQQLQLKVQRLHDIETENQKLRETLEEYNKEFAEVKNQEVTIKALKEKIREYEQTLKNQAETIALEKEQKLQNDFAEKERKLQETQMSTTSKLEEAEHKVQTLQTALEKTRTELFDLKTKYDEEITAKADEIEMIMTDLERANQRAEVAQREAETLREQLSSANHSLQLASQIQKAPDVEQAIEVLTRSSLEAELAAKEREIAQLVEDVQRLQANLSKLRENSASQISQLEQQLSAKNSTLKQLEEKLKGQADYEEVKKELNILKSMEFAPAEGAGTQDASRPLEVLLLEKNRSLQSENAALRISNSDLSGSARRKGKDQPESRRPGPLPASPPSQLPRNTGEQASNTNGTHQFSPAGLTQDFFSSSLASPSLPLASTGKFALNSLLQRQLMQSFYSKAMQEAGSTSMIFSTGPYSTNSISSQSPLQQSPDVNGMAPSPSQSESAGSVSEGEEIDTAEIARQVKEQLIKHNIGQRIFGHYVLGLSQGSVSEILARPKPWNKLTVRGKEPFHKMKQFLSDEQNILALRSIQGRQRENPGQSLNRLFQEVPKRRNGSEGNITTRIRASETGSDEAIKSILEQAKRELQVQKTAEPAQPSSASSGGSADDAIRSILQQARREMEAQQAALEPALKPAPPSQTDITLLTPKLIPASPMSSVSSYSPLAVSLKKPPSAPDASAPALPNPPALKKESQDAPGPDLPGAADPTTQGVLRHVKSELGRGTVWKDHWWSAVQPERKSSAPPEDPKAEDASSSKEKGSGGQTRAERSQLQGPSSSEYWKDWPSAESPYSQSSELSLTGASRSETPQNSPLPSSPIVPLSKPTKPSVPPLTPEQYEIYMYQEVDTIELTRQVKEKLAKNGICQRIFGEKVLGLSQGSVSDMLSRPKPWSKLTQKGREPFIRMQLWLNGELGQGVLPVQGQQQGPVLHSVTSLQDPLQQGCVSSESTPKTSASCSPAPESPMSSSESVKSLTELVQQPCPPIETSKDSKPPEPSDPPASDSQPATPLPLSGHSALSIQELVAMSPELDTYGITKRVKEVLTDNNLGQRLFGETILGLTQGSVSDLLARPKPWHKLSLKGREPFVRMQLWLNDPNNVEKLMDMKRMEKKAYMKRRHSSVSDSQPCEPPSVGIDYSQGASPQPQHQLKKPRVVLAPEEKEALKRAYQQKPYPSPKTIEELATQLNLKTSTVINWFHNYRSRIRRELFIEEIQAGSQGQAGASDSPSARSGRAAPSSEGDSCDGVEAAEGPGPADAEESGGPAAAAKSQGGPAEAAAAPEEREEAPRPAEKAEPPPSGTPVPDAAADEGRPRAPPPPPEGPADGPGPVPNPAAAAPAAGEDAATSAAPPGEGPCRARDGADRSSALPSTSAPAAARRPSSLQSLFGLPEAAGARDSRDNPLRKKKAANLNSIIHRLEKAASREEPIEWEF</sequence>
<dbReference type="FunFam" id="1.10.260.40:FF:000004">
    <property type="entry name" value="Cut-like homeobox 1a"/>
    <property type="match status" value="2"/>
</dbReference>
<dbReference type="GO" id="GO:0005794">
    <property type="term" value="C:Golgi apparatus"/>
    <property type="evidence" value="ECO:0007669"/>
    <property type="project" value="Ensembl"/>
</dbReference>
<dbReference type="InterPro" id="IPR017970">
    <property type="entry name" value="Homeobox_CS"/>
</dbReference>
<keyword evidence="3" id="KW-0597">Phosphoprotein</keyword>
<comment type="similarity">
    <text evidence="2 13">Belongs to the CUT homeobox family.</text>
</comment>
<evidence type="ECO:0000256" key="5">
    <source>
        <dbReference type="ARBA" id="ARBA00023015"/>
    </source>
</evidence>
<dbReference type="GO" id="GO:0005654">
    <property type="term" value="C:nucleoplasm"/>
    <property type="evidence" value="ECO:0007669"/>
    <property type="project" value="Ensembl"/>
</dbReference>
<feature type="compositionally biased region" description="Low complexity" evidence="15">
    <location>
        <begin position="641"/>
        <end position="671"/>
    </location>
</feature>
<feature type="compositionally biased region" description="Low complexity" evidence="15">
    <location>
        <begin position="1464"/>
        <end position="1495"/>
    </location>
</feature>
<evidence type="ECO:0000313" key="18">
    <source>
        <dbReference type="Ensembl" id="ENSBIXP00005030819.1"/>
    </source>
</evidence>
<evidence type="ECO:0000256" key="7">
    <source>
        <dbReference type="ARBA" id="ARBA00023125"/>
    </source>
</evidence>
<dbReference type="CDD" id="cd00086">
    <property type="entry name" value="homeodomain"/>
    <property type="match status" value="1"/>
</dbReference>
<dbReference type="InterPro" id="IPR003350">
    <property type="entry name" value="CUT_dom"/>
</dbReference>
<evidence type="ECO:0000256" key="15">
    <source>
        <dbReference type="SAM" id="MobiDB-lite"/>
    </source>
</evidence>
<feature type="compositionally biased region" description="Basic and acidic residues" evidence="15">
    <location>
        <begin position="1501"/>
        <end position="1510"/>
    </location>
</feature>
<feature type="region of interest" description="Disordered" evidence="15">
    <location>
        <begin position="637"/>
        <end position="675"/>
    </location>
</feature>
<feature type="compositionally biased region" description="Low complexity" evidence="15">
    <location>
        <begin position="915"/>
        <end position="927"/>
    </location>
</feature>
<evidence type="ECO:0000256" key="6">
    <source>
        <dbReference type="ARBA" id="ARBA00023054"/>
    </source>
</evidence>
<dbReference type="FunFam" id="1.10.10.60:FF:000116">
    <property type="entry name" value="Cut-like homeobox 2b"/>
    <property type="match status" value="1"/>
</dbReference>
<feature type="compositionally biased region" description="Pro residues" evidence="15">
    <location>
        <begin position="1529"/>
        <end position="1547"/>
    </location>
</feature>
<evidence type="ECO:0000256" key="9">
    <source>
        <dbReference type="ARBA" id="ARBA00023163"/>
    </source>
</evidence>
<evidence type="ECO:0000259" key="17">
    <source>
        <dbReference type="PROSITE" id="PS51042"/>
    </source>
</evidence>
<evidence type="ECO:0000256" key="4">
    <source>
        <dbReference type="ARBA" id="ARBA00022737"/>
    </source>
</evidence>
<keyword evidence="10 11" id="KW-0539">Nucleus</keyword>
<feature type="compositionally biased region" description="Low complexity" evidence="15">
    <location>
        <begin position="1437"/>
        <end position="1454"/>
    </location>
</feature>
<keyword evidence="8 11" id="KW-0371">Homeobox</keyword>
<evidence type="ECO:0000313" key="19">
    <source>
        <dbReference type="Proteomes" id="UP000429181"/>
    </source>
</evidence>
<feature type="DNA-binding region" description="Homeobox" evidence="11">
    <location>
        <begin position="1365"/>
        <end position="1424"/>
    </location>
</feature>
<dbReference type="SUPFAM" id="SSF46689">
    <property type="entry name" value="Homeodomain-like"/>
    <property type="match status" value="1"/>
</dbReference>
<feature type="domain" description="Homeobox" evidence="16">
    <location>
        <begin position="1363"/>
        <end position="1423"/>
    </location>
</feature>
<dbReference type="Proteomes" id="UP000429181">
    <property type="component" value="Chromosome 25"/>
</dbReference>
<dbReference type="PANTHER" id="PTHR14043:SF4">
    <property type="entry name" value="HOMEOBOX PROTEIN CUT-LIKE 1"/>
    <property type="match status" value="1"/>
</dbReference>
<dbReference type="Gene3D" id="1.10.260.40">
    <property type="entry name" value="lambda repressor-like DNA-binding domains"/>
    <property type="match status" value="3"/>
</dbReference>
<feature type="domain" description="CUT" evidence="17">
    <location>
        <begin position="667"/>
        <end position="754"/>
    </location>
</feature>
<feature type="region of interest" description="Disordered" evidence="15">
    <location>
        <begin position="1333"/>
        <end position="1368"/>
    </location>
</feature>
<accession>A0A4W2HIG3</accession>
<dbReference type="Ensembl" id="ENSBIXT00005006661.1">
    <property type="protein sequence ID" value="ENSBIXP00005030819.1"/>
    <property type="gene ID" value="ENSBIXG00005011168.1"/>
</dbReference>
<evidence type="ECO:0000256" key="10">
    <source>
        <dbReference type="ARBA" id="ARBA00023242"/>
    </source>
</evidence>
<comment type="subcellular location">
    <subcellularLocation>
        <location evidence="1 11 12">Nucleus</location>
    </subcellularLocation>
</comment>
<evidence type="ECO:0000259" key="16">
    <source>
        <dbReference type="PROSITE" id="PS50071"/>
    </source>
</evidence>
<dbReference type="SMART" id="SM01109">
    <property type="entry name" value="CUT"/>
    <property type="match status" value="3"/>
</dbReference>
<reference evidence="18" key="2">
    <citation type="submission" date="2025-08" db="UniProtKB">
        <authorList>
            <consortium name="Ensembl"/>
        </authorList>
    </citation>
    <scope>IDENTIFICATION</scope>
</reference>
<feature type="compositionally biased region" description="Polar residues" evidence="15">
    <location>
        <begin position="521"/>
        <end position="532"/>
    </location>
</feature>
<dbReference type="InterPro" id="IPR001356">
    <property type="entry name" value="HD"/>
</dbReference>
<feature type="compositionally biased region" description="Polar residues" evidence="15">
    <location>
        <begin position="989"/>
        <end position="998"/>
    </location>
</feature>
<evidence type="ECO:0000256" key="3">
    <source>
        <dbReference type="ARBA" id="ARBA00022553"/>
    </source>
</evidence>
<feature type="compositionally biased region" description="Low complexity" evidence="15">
    <location>
        <begin position="1171"/>
        <end position="1187"/>
    </location>
</feature>
<proteinExistence type="inferred from homology"/>
<evidence type="ECO:0000256" key="11">
    <source>
        <dbReference type="PROSITE-ProRule" id="PRU00108"/>
    </source>
</evidence>
<feature type="region of interest" description="Disordered" evidence="15">
    <location>
        <begin position="521"/>
        <end position="580"/>
    </location>
</feature>
<dbReference type="PROSITE" id="PS51042">
    <property type="entry name" value="CUT"/>
    <property type="match status" value="3"/>
</dbReference>
<feature type="compositionally biased region" description="Low complexity" evidence="15">
    <location>
        <begin position="819"/>
        <end position="828"/>
    </location>
</feature>
<dbReference type="GO" id="GO:0000977">
    <property type="term" value="F:RNA polymerase II transcription regulatory region sequence-specific DNA binding"/>
    <property type="evidence" value="ECO:0007669"/>
    <property type="project" value="TreeGrafter"/>
</dbReference>
<keyword evidence="4" id="KW-0677">Repeat</keyword>
<feature type="compositionally biased region" description="Polar residues" evidence="15">
    <location>
        <begin position="559"/>
        <end position="576"/>
    </location>
</feature>
<evidence type="ECO:0000256" key="13">
    <source>
        <dbReference type="RuleBase" id="RU361129"/>
    </source>
</evidence>
<feature type="compositionally biased region" description="Pro residues" evidence="15">
    <location>
        <begin position="549"/>
        <end position="558"/>
    </location>
</feature>
<feature type="compositionally biased region" description="Low complexity" evidence="15">
    <location>
        <begin position="1548"/>
        <end position="1566"/>
    </location>
</feature>
<dbReference type="Pfam" id="PF02376">
    <property type="entry name" value="CUT"/>
    <property type="match status" value="3"/>
</dbReference>
<keyword evidence="7 11" id="KW-0238">DNA-binding</keyword>
<name>A0A4W2HIG3_BOBOX</name>
<dbReference type="FunFam" id="1.10.260.40:FF:000010">
    <property type="entry name" value="Cut-like homeobox 1a"/>
    <property type="match status" value="1"/>
</dbReference>
<feature type="compositionally biased region" description="Polar residues" evidence="15">
    <location>
        <begin position="1008"/>
        <end position="1029"/>
    </location>
</feature>
<dbReference type="GO" id="GO:0000981">
    <property type="term" value="F:DNA-binding transcription factor activity, RNA polymerase II-specific"/>
    <property type="evidence" value="ECO:0007669"/>
    <property type="project" value="InterPro"/>
</dbReference>
<feature type="region of interest" description="Disordered" evidence="15">
    <location>
        <begin position="807"/>
        <end position="863"/>
    </location>
</feature>
<evidence type="ECO:0000256" key="1">
    <source>
        <dbReference type="ARBA" id="ARBA00004123"/>
    </source>
</evidence>
<dbReference type="PANTHER" id="PTHR14043">
    <property type="entry name" value="CCAAT DISPLACEMENT PROTEIN-RELATED"/>
    <property type="match status" value="1"/>
</dbReference>
<feature type="region of interest" description="Disordered" evidence="15">
    <location>
        <begin position="772"/>
        <end position="793"/>
    </location>
</feature>
<dbReference type="InterPro" id="IPR010982">
    <property type="entry name" value="Lambda_DNA-bd_dom_sf"/>
</dbReference>
<feature type="domain" description="CUT" evidence="17">
    <location>
        <begin position="1238"/>
        <end position="1325"/>
    </location>
</feature>
<feature type="domain" description="CUT" evidence="17">
    <location>
        <begin position="1055"/>
        <end position="1142"/>
    </location>
</feature>
<keyword evidence="5 13" id="KW-0805">Transcription regulation</keyword>
<feature type="compositionally biased region" description="Basic and acidic residues" evidence="15">
    <location>
        <begin position="936"/>
        <end position="979"/>
    </location>
</feature>
<feature type="compositionally biased region" description="Low complexity" evidence="15">
    <location>
        <begin position="1031"/>
        <end position="1043"/>
    </location>
</feature>
<feature type="compositionally biased region" description="Polar residues" evidence="15">
    <location>
        <begin position="1157"/>
        <end position="1170"/>
    </location>
</feature>
<evidence type="ECO:0000256" key="14">
    <source>
        <dbReference type="SAM" id="Coils"/>
    </source>
</evidence>
<dbReference type="InterPro" id="IPR057476">
    <property type="entry name" value="Cux_N"/>
</dbReference>
<gene>
    <name evidence="18" type="primary">CUX1</name>
</gene>
<dbReference type="SMART" id="SM00389">
    <property type="entry name" value="HOX"/>
    <property type="match status" value="1"/>
</dbReference>
<dbReference type="PROSITE" id="PS00027">
    <property type="entry name" value="HOMEOBOX_1"/>
    <property type="match status" value="1"/>
</dbReference>
<feature type="compositionally biased region" description="Low complexity" evidence="15">
    <location>
        <begin position="844"/>
        <end position="853"/>
    </location>
</feature>
<protein>
    <recommendedName>
        <fullName evidence="13">Homeobox protein cut-like</fullName>
    </recommendedName>
</protein>
<reference evidence="18 19" key="1">
    <citation type="submission" date="2018-11" db="EMBL/GenBank/DDBJ databases">
        <title>Haplotype-resolved cattle genomes.</title>
        <authorList>
            <person name="Low W.Y."/>
            <person name="Tearle R."/>
            <person name="Bickhart D.M."/>
            <person name="Rosen B.D."/>
            <person name="Koren S."/>
            <person name="Rhie A."/>
            <person name="Hiendleder S."/>
            <person name="Phillippy A.M."/>
            <person name="Smith T.P.L."/>
            <person name="Williams J.L."/>
        </authorList>
    </citation>
    <scope>NUCLEOTIDE SEQUENCE [LARGE SCALE GENOMIC DNA]</scope>
</reference>
<feature type="compositionally biased region" description="Low complexity" evidence="15">
    <location>
        <begin position="1579"/>
        <end position="1601"/>
    </location>
</feature>
<evidence type="ECO:0000256" key="12">
    <source>
        <dbReference type="RuleBase" id="RU000682"/>
    </source>
</evidence>
<keyword evidence="6 14" id="KW-0175">Coiled coil</keyword>
<dbReference type="GeneTree" id="ENSGT00940000159751"/>
<organism evidence="18 19">
    <name type="scientific">Bos indicus x Bos taurus</name>
    <name type="common">Hybrid cattle</name>
    <dbReference type="NCBI Taxonomy" id="30522"/>
    <lineage>
        <taxon>Eukaryota</taxon>
        <taxon>Metazoa</taxon>
        <taxon>Chordata</taxon>
        <taxon>Craniata</taxon>
        <taxon>Vertebrata</taxon>
        <taxon>Euteleostomi</taxon>
        <taxon>Mammalia</taxon>
        <taxon>Eutheria</taxon>
        <taxon>Laurasiatheria</taxon>
        <taxon>Artiodactyla</taxon>
        <taxon>Ruminantia</taxon>
        <taxon>Pecora</taxon>
        <taxon>Bovidae</taxon>
        <taxon>Bovinae</taxon>
        <taxon>Bos</taxon>
    </lineage>
</organism>
<dbReference type="Gene3D" id="1.10.10.60">
    <property type="entry name" value="Homeodomain-like"/>
    <property type="match status" value="1"/>
</dbReference>
<feature type="region of interest" description="Disordered" evidence="15">
    <location>
        <begin position="1433"/>
        <end position="1621"/>
    </location>
</feature>
<feature type="region of interest" description="Disordered" evidence="15">
    <location>
        <begin position="886"/>
        <end position="1051"/>
    </location>
</feature>
<dbReference type="InterPro" id="IPR009057">
    <property type="entry name" value="Homeodomain-like_sf"/>
</dbReference>
<evidence type="ECO:0000256" key="2">
    <source>
        <dbReference type="ARBA" id="ARBA00008190"/>
    </source>
</evidence>
<evidence type="ECO:0000256" key="8">
    <source>
        <dbReference type="ARBA" id="ARBA00023155"/>
    </source>
</evidence>
<dbReference type="SUPFAM" id="SSF47413">
    <property type="entry name" value="lambda repressor-like DNA-binding domains"/>
    <property type="match status" value="3"/>
</dbReference>
<keyword evidence="9 13" id="KW-0804">Transcription</keyword>